<dbReference type="AlphaFoldDB" id="A0A937A6R6"/>
<dbReference type="RefSeq" id="WP_201924355.1">
    <property type="nucleotide sequence ID" value="NZ_BAABAX010000011.1"/>
</dbReference>
<reference evidence="1" key="1">
    <citation type="submission" date="2021-01" db="EMBL/GenBank/DDBJ databases">
        <authorList>
            <person name="Zhong Y.L."/>
        </authorList>
    </citation>
    <scope>NUCLEOTIDE SEQUENCE</scope>
    <source>
        <strain evidence="1">KCTC 23302</strain>
    </source>
</reference>
<name>A0A937A6R6_9FLAO</name>
<protein>
    <submittedName>
        <fullName evidence="1">Uncharacterized protein</fullName>
    </submittedName>
</protein>
<keyword evidence="2" id="KW-1185">Reference proteome</keyword>
<sequence>MNKETSRYIINYYGGLLSELESKAYRHIISLAKLGNRRKNKKLWEVYEKKELISSDPKVLELVKNGSDEFFRNAAKRILKENPEIVFLNNCEKCGMLARTPEARQCRHCGNKWFDKGN</sequence>
<evidence type="ECO:0000313" key="2">
    <source>
        <dbReference type="Proteomes" id="UP000651057"/>
    </source>
</evidence>
<gene>
    <name evidence="1" type="ORF">JJQ60_20355</name>
</gene>
<dbReference type="Proteomes" id="UP000651057">
    <property type="component" value="Unassembled WGS sequence"/>
</dbReference>
<comment type="caution">
    <text evidence="1">The sequence shown here is derived from an EMBL/GenBank/DDBJ whole genome shotgun (WGS) entry which is preliminary data.</text>
</comment>
<accession>A0A937A6R6</accession>
<organism evidence="1 2">
    <name type="scientific">Aquimarina mytili</name>
    <dbReference type="NCBI Taxonomy" id="874423"/>
    <lineage>
        <taxon>Bacteria</taxon>
        <taxon>Pseudomonadati</taxon>
        <taxon>Bacteroidota</taxon>
        <taxon>Flavobacteriia</taxon>
        <taxon>Flavobacteriales</taxon>
        <taxon>Flavobacteriaceae</taxon>
        <taxon>Aquimarina</taxon>
    </lineage>
</organism>
<evidence type="ECO:0000313" key="1">
    <source>
        <dbReference type="EMBL" id="MBL0685895.1"/>
    </source>
</evidence>
<dbReference type="EMBL" id="JAERQJ010000013">
    <property type="protein sequence ID" value="MBL0685895.1"/>
    <property type="molecule type" value="Genomic_DNA"/>
</dbReference>
<proteinExistence type="predicted"/>